<dbReference type="InterPro" id="IPR006439">
    <property type="entry name" value="HAD-SF_hydro_IA"/>
</dbReference>
<dbReference type="Pfam" id="PF13242">
    <property type="entry name" value="Hydrolase_like"/>
    <property type="match status" value="1"/>
</dbReference>
<dbReference type="PANTHER" id="PTHR43885:SF1">
    <property type="entry name" value="SUPERFAMILY HYDROLASE, PUTATIVE (AFU_ORTHOLOGUE AFUA_4G13290)-RELATED"/>
    <property type="match status" value="1"/>
</dbReference>
<dbReference type="InterPro" id="IPR036412">
    <property type="entry name" value="HAD-like_sf"/>
</dbReference>
<dbReference type="SUPFAM" id="SSF56784">
    <property type="entry name" value="HAD-like"/>
    <property type="match status" value="1"/>
</dbReference>
<comment type="caution">
    <text evidence="1">The sequence shown here is derived from an EMBL/GenBank/DDBJ whole genome shotgun (WGS) entry which is preliminary data.</text>
</comment>
<dbReference type="PANTHER" id="PTHR43885">
    <property type="entry name" value="HALOACID DEHALOGENASE-LIKE HYDROLASE"/>
    <property type="match status" value="1"/>
</dbReference>
<gene>
    <name evidence="1" type="ORF">SAY86_005038</name>
</gene>
<keyword evidence="2" id="KW-1185">Reference proteome</keyword>
<dbReference type="EMBL" id="JAXQNO010000018">
    <property type="protein sequence ID" value="KAK4776350.1"/>
    <property type="molecule type" value="Genomic_DNA"/>
</dbReference>
<evidence type="ECO:0000313" key="1">
    <source>
        <dbReference type="EMBL" id="KAK4776350.1"/>
    </source>
</evidence>
<dbReference type="AlphaFoldDB" id="A0AAN7L772"/>
<proteinExistence type="predicted"/>
<name>A0AAN7L772_TRANT</name>
<evidence type="ECO:0000313" key="2">
    <source>
        <dbReference type="Proteomes" id="UP001346149"/>
    </source>
</evidence>
<dbReference type="Proteomes" id="UP001346149">
    <property type="component" value="Unassembled WGS sequence"/>
</dbReference>
<sequence length="101" mass="11360">MEIVFSPALSREFRPYKPDPAPLLHICSSWNIQPNEVKMEGDSLKDDIACGKRAGAFTSFLDQSGRYEDSQFDFVDLKPDLKASSLSGIFHLLEAHFDLIP</sequence>
<accession>A0AAN7L772</accession>
<protein>
    <submittedName>
        <fullName evidence="1">Uncharacterized protein</fullName>
    </submittedName>
</protein>
<dbReference type="InterPro" id="IPR023214">
    <property type="entry name" value="HAD_sf"/>
</dbReference>
<dbReference type="GO" id="GO:0009507">
    <property type="term" value="C:chloroplast"/>
    <property type="evidence" value="ECO:0007669"/>
    <property type="project" value="TreeGrafter"/>
</dbReference>
<organism evidence="1 2">
    <name type="scientific">Trapa natans</name>
    <name type="common">Water chestnut</name>
    <dbReference type="NCBI Taxonomy" id="22666"/>
    <lineage>
        <taxon>Eukaryota</taxon>
        <taxon>Viridiplantae</taxon>
        <taxon>Streptophyta</taxon>
        <taxon>Embryophyta</taxon>
        <taxon>Tracheophyta</taxon>
        <taxon>Spermatophyta</taxon>
        <taxon>Magnoliopsida</taxon>
        <taxon>eudicotyledons</taxon>
        <taxon>Gunneridae</taxon>
        <taxon>Pentapetalae</taxon>
        <taxon>rosids</taxon>
        <taxon>malvids</taxon>
        <taxon>Myrtales</taxon>
        <taxon>Lythraceae</taxon>
        <taxon>Trapa</taxon>
    </lineage>
</organism>
<reference evidence="1 2" key="1">
    <citation type="journal article" date="2023" name="Hortic Res">
        <title>Pangenome of water caltrop reveals structural variations and asymmetric subgenome divergence after allopolyploidization.</title>
        <authorList>
            <person name="Zhang X."/>
            <person name="Chen Y."/>
            <person name="Wang L."/>
            <person name="Yuan Y."/>
            <person name="Fang M."/>
            <person name="Shi L."/>
            <person name="Lu R."/>
            <person name="Comes H.P."/>
            <person name="Ma Y."/>
            <person name="Chen Y."/>
            <person name="Huang G."/>
            <person name="Zhou Y."/>
            <person name="Zheng Z."/>
            <person name="Qiu Y."/>
        </authorList>
    </citation>
    <scope>NUCLEOTIDE SEQUENCE [LARGE SCALE GENOMIC DNA]</scope>
    <source>
        <strain evidence="1">F231</strain>
    </source>
</reference>
<dbReference type="NCBIfam" id="TIGR01549">
    <property type="entry name" value="HAD-SF-IA-v1"/>
    <property type="match status" value="1"/>
</dbReference>
<dbReference type="Gene3D" id="3.40.50.1000">
    <property type="entry name" value="HAD superfamily/HAD-like"/>
    <property type="match status" value="1"/>
</dbReference>